<keyword evidence="2" id="KW-0238">DNA-binding</keyword>
<evidence type="ECO:0000259" key="4">
    <source>
        <dbReference type="PROSITE" id="PS01124"/>
    </source>
</evidence>
<gene>
    <name evidence="5" type="ORF">BET01_05665</name>
</gene>
<dbReference type="PANTHER" id="PTHR43280:SF2">
    <property type="entry name" value="HTH-TYPE TRANSCRIPTIONAL REGULATOR EXSA"/>
    <property type="match status" value="1"/>
</dbReference>
<dbReference type="InterPro" id="IPR037923">
    <property type="entry name" value="HTH-like"/>
</dbReference>
<dbReference type="InterPro" id="IPR003313">
    <property type="entry name" value="AraC-bd"/>
</dbReference>
<dbReference type="Pfam" id="PF12833">
    <property type="entry name" value="HTH_18"/>
    <property type="match status" value="1"/>
</dbReference>
<dbReference type="GO" id="GO:0043565">
    <property type="term" value="F:sequence-specific DNA binding"/>
    <property type="evidence" value="ECO:0007669"/>
    <property type="project" value="InterPro"/>
</dbReference>
<organism evidence="5 6">
    <name type="scientific">Lacrimispora algidixylanolytica</name>
    <dbReference type="NCBI Taxonomy" id="94868"/>
    <lineage>
        <taxon>Bacteria</taxon>
        <taxon>Bacillati</taxon>
        <taxon>Bacillota</taxon>
        <taxon>Clostridia</taxon>
        <taxon>Lachnospirales</taxon>
        <taxon>Lachnospiraceae</taxon>
        <taxon>Lacrimispora</taxon>
    </lineage>
</organism>
<protein>
    <recommendedName>
        <fullName evidence="4">HTH araC/xylS-type domain-containing protein</fullName>
    </recommendedName>
</protein>
<evidence type="ECO:0000313" key="5">
    <source>
        <dbReference type="EMBL" id="RKD30802.1"/>
    </source>
</evidence>
<dbReference type="Pfam" id="PF02311">
    <property type="entry name" value="AraC_binding"/>
    <property type="match status" value="1"/>
</dbReference>
<feature type="domain" description="HTH araC/xylS-type" evidence="4">
    <location>
        <begin position="191"/>
        <end position="289"/>
    </location>
</feature>
<dbReference type="PROSITE" id="PS00041">
    <property type="entry name" value="HTH_ARAC_FAMILY_1"/>
    <property type="match status" value="1"/>
</dbReference>
<dbReference type="InterPro" id="IPR018062">
    <property type="entry name" value="HTH_AraC-typ_CS"/>
</dbReference>
<dbReference type="Gene3D" id="2.60.120.10">
    <property type="entry name" value="Jelly Rolls"/>
    <property type="match status" value="1"/>
</dbReference>
<dbReference type="PANTHER" id="PTHR43280">
    <property type="entry name" value="ARAC-FAMILY TRANSCRIPTIONAL REGULATOR"/>
    <property type="match status" value="1"/>
</dbReference>
<dbReference type="SUPFAM" id="SSF46689">
    <property type="entry name" value="Homeodomain-like"/>
    <property type="match status" value="2"/>
</dbReference>
<dbReference type="GO" id="GO:0003700">
    <property type="term" value="F:DNA-binding transcription factor activity"/>
    <property type="evidence" value="ECO:0007669"/>
    <property type="project" value="InterPro"/>
</dbReference>
<reference evidence="5 6" key="1">
    <citation type="submission" date="2016-08" db="EMBL/GenBank/DDBJ databases">
        <title>A new outlook on sporulation: Clostridium algidixylanolyticum.</title>
        <authorList>
            <person name="Poppleton D.I."/>
            <person name="Gribaldo S."/>
        </authorList>
    </citation>
    <scope>NUCLEOTIDE SEQUENCE [LARGE SCALE GENOMIC DNA]</scope>
    <source>
        <strain evidence="5 6">SPL73</strain>
    </source>
</reference>
<accession>A0A419T018</accession>
<dbReference type="EMBL" id="MCIA01000030">
    <property type="protein sequence ID" value="RKD30802.1"/>
    <property type="molecule type" value="Genomic_DNA"/>
</dbReference>
<dbReference type="SMART" id="SM00342">
    <property type="entry name" value="HTH_ARAC"/>
    <property type="match status" value="1"/>
</dbReference>
<dbReference type="InterPro" id="IPR018060">
    <property type="entry name" value="HTH_AraC"/>
</dbReference>
<comment type="caution">
    <text evidence="5">The sequence shown here is derived from an EMBL/GenBank/DDBJ whole genome shotgun (WGS) entry which is preliminary data.</text>
</comment>
<evidence type="ECO:0000256" key="1">
    <source>
        <dbReference type="ARBA" id="ARBA00023015"/>
    </source>
</evidence>
<dbReference type="InterPro" id="IPR014710">
    <property type="entry name" value="RmlC-like_jellyroll"/>
</dbReference>
<dbReference type="InterPro" id="IPR009057">
    <property type="entry name" value="Homeodomain-like_sf"/>
</dbReference>
<keyword evidence="6" id="KW-1185">Reference proteome</keyword>
<sequence>MAKQKEKVEFRYYEIPEGEVVLALLGEDWIREYGKRIKYLHFHNLLEIGYCHWGSGEVVLGQEHIPFAEGSFLVVPPRLPHTTNCNLGTKAYWEWMYVDLDKLISDLQQYDSMVKKNMLKRIKRTGYLLTEKENSVLAKLILGIMEEAKSKKPYYSDSIRSLLGACVVEFLRLSDDEEKIMRSRSNTTMIAGALEFVSNHYMDEIKIGDLANACSVSESHFRRVFEDGMNMKPVDYINLIRIQNACELLKRTEKNMEEVAAVSGFASISAFNRNFRKEMKISPYQWKISSENYESRLLYCKISAQKGWD</sequence>
<evidence type="ECO:0000256" key="2">
    <source>
        <dbReference type="ARBA" id="ARBA00023125"/>
    </source>
</evidence>
<dbReference type="Proteomes" id="UP000284277">
    <property type="component" value="Unassembled WGS sequence"/>
</dbReference>
<dbReference type="OrthoDB" id="337756at2"/>
<keyword evidence="3" id="KW-0804">Transcription</keyword>
<dbReference type="RefSeq" id="WP_120197592.1">
    <property type="nucleotide sequence ID" value="NZ_MCIA01000030.1"/>
</dbReference>
<dbReference type="Gene3D" id="1.10.10.60">
    <property type="entry name" value="Homeodomain-like"/>
    <property type="match status" value="2"/>
</dbReference>
<dbReference type="CDD" id="cd02208">
    <property type="entry name" value="cupin_RmlC-like"/>
    <property type="match status" value="1"/>
</dbReference>
<evidence type="ECO:0000313" key="6">
    <source>
        <dbReference type="Proteomes" id="UP000284277"/>
    </source>
</evidence>
<dbReference type="PROSITE" id="PS01124">
    <property type="entry name" value="HTH_ARAC_FAMILY_2"/>
    <property type="match status" value="1"/>
</dbReference>
<dbReference type="SUPFAM" id="SSF51215">
    <property type="entry name" value="Regulatory protein AraC"/>
    <property type="match status" value="1"/>
</dbReference>
<name>A0A419T018_9FIRM</name>
<proteinExistence type="predicted"/>
<dbReference type="AlphaFoldDB" id="A0A419T018"/>
<evidence type="ECO:0000256" key="3">
    <source>
        <dbReference type="ARBA" id="ARBA00023163"/>
    </source>
</evidence>
<keyword evidence="1" id="KW-0805">Transcription regulation</keyword>